<feature type="non-terminal residue" evidence="14">
    <location>
        <position position="361"/>
    </location>
</feature>
<name>A0A9P7FYV6_9AGAR</name>
<keyword evidence="9" id="KW-0694">RNA-binding</keyword>
<dbReference type="GO" id="GO:0002143">
    <property type="term" value="P:tRNA wobble position uridine thiolation"/>
    <property type="evidence" value="ECO:0007669"/>
    <property type="project" value="TreeGrafter"/>
</dbReference>
<dbReference type="EC" id="2.8.1.14" evidence="3"/>
<comment type="similarity">
    <text evidence="2">Belongs to the MnmA/TRMU family.</text>
</comment>
<evidence type="ECO:0000256" key="7">
    <source>
        <dbReference type="ARBA" id="ARBA00022741"/>
    </source>
</evidence>
<dbReference type="EMBL" id="JABCKV010001841">
    <property type="protein sequence ID" value="KAG5639861.1"/>
    <property type="molecule type" value="Genomic_DNA"/>
</dbReference>
<evidence type="ECO:0000259" key="13">
    <source>
        <dbReference type="Pfam" id="PF20259"/>
    </source>
</evidence>
<evidence type="ECO:0000256" key="1">
    <source>
        <dbReference type="ARBA" id="ARBA00003986"/>
    </source>
</evidence>
<feature type="domain" description="tRNA-specific 2-thiouridylase MnmA-like central" evidence="13">
    <location>
        <begin position="194"/>
        <end position="255"/>
    </location>
</feature>
<dbReference type="Gene3D" id="2.40.30.10">
    <property type="entry name" value="Translation factors"/>
    <property type="match status" value="1"/>
</dbReference>
<evidence type="ECO:0000256" key="10">
    <source>
        <dbReference type="ARBA" id="ARBA00023157"/>
    </source>
</evidence>
<feature type="domain" description="tRNA-specific 2-thiouridylase MnmA-like C-terminal" evidence="12">
    <location>
        <begin position="266"/>
        <end position="353"/>
    </location>
</feature>
<evidence type="ECO:0000256" key="4">
    <source>
        <dbReference type="ARBA" id="ARBA00022555"/>
    </source>
</evidence>
<dbReference type="AlphaFoldDB" id="A0A9P7FYV6"/>
<dbReference type="PANTHER" id="PTHR11933">
    <property type="entry name" value="TRNA 5-METHYLAMINOMETHYL-2-THIOURIDYLATE -METHYLTRANSFERASE"/>
    <property type="match status" value="1"/>
</dbReference>
<evidence type="ECO:0000256" key="8">
    <source>
        <dbReference type="ARBA" id="ARBA00022840"/>
    </source>
</evidence>
<dbReference type="GO" id="GO:0000049">
    <property type="term" value="F:tRNA binding"/>
    <property type="evidence" value="ECO:0007669"/>
    <property type="project" value="UniProtKB-KW"/>
</dbReference>
<dbReference type="InterPro" id="IPR004506">
    <property type="entry name" value="MnmA-like"/>
</dbReference>
<accession>A0A9P7FYV6</accession>
<dbReference type="Pfam" id="PF20259">
    <property type="entry name" value="tRNA_Me_trans_M"/>
    <property type="match status" value="1"/>
</dbReference>
<keyword evidence="7" id="KW-0547">Nucleotide-binding</keyword>
<dbReference type="PANTHER" id="PTHR11933:SF5">
    <property type="entry name" value="MITOCHONDRIAL TRNA-SPECIFIC 2-THIOURIDYLASE 1"/>
    <property type="match status" value="1"/>
</dbReference>
<comment type="catalytic activity">
    <reaction evidence="11">
        <text>5-taurinomethyluridine(34) in tRNA + S-sulfanyl-L-cysteinyl-[protein] + AH2 + ATP = 5-taurinomethyl-2-thiouridine(34) in tRNA + L-cysteinyl-[protein] + A + AMP + diphosphate + H(+)</text>
        <dbReference type="Rhea" id="RHEA:47040"/>
        <dbReference type="Rhea" id="RHEA-COMP:10131"/>
        <dbReference type="Rhea" id="RHEA-COMP:11726"/>
        <dbReference type="Rhea" id="RHEA-COMP:11732"/>
        <dbReference type="Rhea" id="RHEA-COMP:11733"/>
        <dbReference type="ChEBI" id="CHEBI:13193"/>
        <dbReference type="ChEBI" id="CHEBI:15378"/>
        <dbReference type="ChEBI" id="CHEBI:17499"/>
        <dbReference type="ChEBI" id="CHEBI:29950"/>
        <dbReference type="ChEBI" id="CHEBI:30616"/>
        <dbReference type="ChEBI" id="CHEBI:33019"/>
        <dbReference type="ChEBI" id="CHEBI:61963"/>
        <dbReference type="ChEBI" id="CHEBI:87171"/>
        <dbReference type="ChEBI" id="CHEBI:87172"/>
        <dbReference type="ChEBI" id="CHEBI:456215"/>
        <dbReference type="EC" id="2.8.1.14"/>
    </reaction>
</comment>
<reference evidence="14" key="1">
    <citation type="submission" date="2020-07" db="EMBL/GenBank/DDBJ databases">
        <authorList>
            <person name="Nieuwenhuis M."/>
            <person name="Van De Peppel L.J.J."/>
        </authorList>
    </citation>
    <scope>NUCLEOTIDE SEQUENCE</scope>
    <source>
        <strain evidence="14">AP01</strain>
        <tissue evidence="14">Mycelium</tissue>
    </source>
</reference>
<evidence type="ECO:0000313" key="14">
    <source>
        <dbReference type="EMBL" id="KAG5639861.1"/>
    </source>
</evidence>
<evidence type="ECO:0000259" key="12">
    <source>
        <dbReference type="Pfam" id="PF20258"/>
    </source>
</evidence>
<dbReference type="Gene3D" id="2.30.30.280">
    <property type="entry name" value="Adenine nucleotide alpha hydrolases-like domains"/>
    <property type="match status" value="1"/>
</dbReference>
<proteinExistence type="inferred from homology"/>
<comment type="function">
    <text evidence="1">Catalyzes the 2-thiolation of uridine at the wobble position (U34) of mitochondrial tRNA(Lys), tRNA(Glu) and tRNA(Gln). Required for the formation of 5-taurinomethyl-2-thiouridine (tm5s2U) of mitochondrial tRNA(Lys), tRNA(Glu), and tRNA(Gln) at the wobble position. ATP is required to activate the C2 atom of the wobble base.</text>
</comment>
<dbReference type="Pfam" id="PF20258">
    <property type="entry name" value="tRNA_Me_trans_C"/>
    <property type="match status" value="1"/>
</dbReference>
<keyword evidence="4" id="KW-0820">tRNA-binding</keyword>
<evidence type="ECO:0000256" key="6">
    <source>
        <dbReference type="ARBA" id="ARBA00022694"/>
    </source>
</evidence>
<evidence type="ECO:0000256" key="5">
    <source>
        <dbReference type="ARBA" id="ARBA00022679"/>
    </source>
</evidence>
<dbReference type="InterPro" id="IPR014729">
    <property type="entry name" value="Rossmann-like_a/b/a_fold"/>
</dbReference>
<dbReference type="Gene3D" id="3.40.50.620">
    <property type="entry name" value="HUPs"/>
    <property type="match status" value="1"/>
</dbReference>
<protein>
    <recommendedName>
        <fullName evidence="3">tRNA-5-taurinomethyluridine 2-sulfurtransferase</fullName>
        <ecNumber evidence="3">2.8.1.14</ecNumber>
    </recommendedName>
</protein>
<dbReference type="InterPro" id="IPR046884">
    <property type="entry name" value="MnmA-like_central"/>
</dbReference>
<dbReference type="NCBIfam" id="NF001138">
    <property type="entry name" value="PRK00143.1"/>
    <property type="match status" value="1"/>
</dbReference>
<keyword evidence="5" id="KW-0808">Transferase</keyword>
<evidence type="ECO:0000313" key="15">
    <source>
        <dbReference type="Proteomes" id="UP000775547"/>
    </source>
</evidence>
<dbReference type="CDD" id="cd01998">
    <property type="entry name" value="MnmA_TRMU-like"/>
    <property type="match status" value="1"/>
</dbReference>
<dbReference type="SUPFAM" id="SSF52402">
    <property type="entry name" value="Adenine nucleotide alpha hydrolases-like"/>
    <property type="match status" value="1"/>
</dbReference>
<keyword evidence="15" id="KW-1185">Reference proteome</keyword>
<dbReference type="OrthoDB" id="3685at2759"/>
<evidence type="ECO:0000256" key="3">
    <source>
        <dbReference type="ARBA" id="ARBA00011953"/>
    </source>
</evidence>
<dbReference type="Pfam" id="PF03054">
    <property type="entry name" value="tRNA_Me_trans"/>
    <property type="match status" value="1"/>
</dbReference>
<organism evidence="14 15">
    <name type="scientific">Asterophora parasitica</name>
    <dbReference type="NCBI Taxonomy" id="117018"/>
    <lineage>
        <taxon>Eukaryota</taxon>
        <taxon>Fungi</taxon>
        <taxon>Dikarya</taxon>
        <taxon>Basidiomycota</taxon>
        <taxon>Agaricomycotina</taxon>
        <taxon>Agaricomycetes</taxon>
        <taxon>Agaricomycetidae</taxon>
        <taxon>Agaricales</taxon>
        <taxon>Tricholomatineae</taxon>
        <taxon>Lyophyllaceae</taxon>
        <taxon>Asterophora</taxon>
    </lineage>
</organism>
<keyword evidence="6" id="KW-0819">tRNA processing</keyword>
<keyword evidence="10" id="KW-1015">Disulfide bond</keyword>
<comment type="caution">
    <text evidence="14">The sequence shown here is derived from an EMBL/GenBank/DDBJ whole genome shotgun (WGS) entry which is preliminary data.</text>
</comment>
<evidence type="ECO:0000256" key="11">
    <source>
        <dbReference type="ARBA" id="ARBA00049564"/>
    </source>
</evidence>
<keyword evidence="8" id="KW-0067">ATP-binding</keyword>
<sequence>DYDLSAIFMRNWDTRDESASDTGCEWEKDWEDVQRVCKVLDIPCEMVDLSQEYWNRVFQPSLHSWEDGATPNPDVMCNKEIKFGALLDHLPMSSSGAGQTWFATGHYAQKSWSTPSSHSAPRPKLVRALDPLKDQTYFLASIPEASLARTLFPLGGLHKHDDVRRIAKEAALPTAERRESMGVCFVGKKAKFGEFISSYIPQNPGPIIDLLTGKTVAQHSGLWTYTIGQGAKVSGMRERAFVVRKDPKLNAVYIACGADNPLLQSHSVLVPDFSWIWSDAPPRDFIANGTFTAEVKIRHRMDPIPCIIHRLENADNFSDVQIEFGTPEFGVAPGQVAVVYDKEDGAVLGCGTIADTVPVVS</sequence>
<dbReference type="GO" id="GO:0005739">
    <property type="term" value="C:mitochondrion"/>
    <property type="evidence" value="ECO:0007669"/>
    <property type="project" value="TreeGrafter"/>
</dbReference>
<dbReference type="NCBIfam" id="TIGR00420">
    <property type="entry name" value="trmU"/>
    <property type="match status" value="1"/>
</dbReference>
<gene>
    <name evidence="14" type="ORF">DXG03_002777</name>
</gene>
<dbReference type="InterPro" id="IPR023382">
    <property type="entry name" value="MnmA-like_central_sf"/>
</dbReference>
<evidence type="ECO:0000256" key="2">
    <source>
        <dbReference type="ARBA" id="ARBA00006191"/>
    </source>
</evidence>
<dbReference type="Proteomes" id="UP000775547">
    <property type="component" value="Unassembled WGS sequence"/>
</dbReference>
<dbReference type="GO" id="GO:0016783">
    <property type="term" value="F:sulfurtransferase activity"/>
    <property type="evidence" value="ECO:0007669"/>
    <property type="project" value="InterPro"/>
</dbReference>
<evidence type="ECO:0000256" key="9">
    <source>
        <dbReference type="ARBA" id="ARBA00022884"/>
    </source>
</evidence>
<dbReference type="InterPro" id="IPR046885">
    <property type="entry name" value="MnmA-like_C"/>
</dbReference>
<reference evidence="14" key="2">
    <citation type="submission" date="2021-10" db="EMBL/GenBank/DDBJ databases">
        <title>Phylogenomics reveals ancestral predisposition of the termite-cultivated fungus Termitomyces towards a domesticated lifestyle.</title>
        <authorList>
            <person name="Auxier B."/>
            <person name="Grum-Grzhimaylo A."/>
            <person name="Cardenas M.E."/>
            <person name="Lodge J.D."/>
            <person name="Laessoe T."/>
            <person name="Pedersen O."/>
            <person name="Smith M.E."/>
            <person name="Kuyper T.W."/>
            <person name="Franco-Molano E.A."/>
            <person name="Baroni T.J."/>
            <person name="Aanen D.K."/>
        </authorList>
    </citation>
    <scope>NUCLEOTIDE SEQUENCE</scope>
    <source>
        <strain evidence="14">AP01</strain>
        <tissue evidence="14">Mycelium</tissue>
    </source>
</reference>
<dbReference type="GO" id="GO:0005524">
    <property type="term" value="F:ATP binding"/>
    <property type="evidence" value="ECO:0007669"/>
    <property type="project" value="UniProtKB-KW"/>
</dbReference>